<organism evidence="1 2">
    <name type="scientific">Streptococcus pluranimalium</name>
    <dbReference type="NCBI Taxonomy" id="82348"/>
    <lineage>
        <taxon>Bacteria</taxon>
        <taxon>Bacillati</taxon>
        <taxon>Bacillota</taxon>
        <taxon>Bacilli</taxon>
        <taxon>Lactobacillales</taxon>
        <taxon>Streptococcaceae</taxon>
        <taxon>Streptococcus</taxon>
    </lineage>
</organism>
<dbReference type="EMBL" id="CP022601">
    <property type="protein sequence ID" value="AXJ14202.1"/>
    <property type="molecule type" value="Genomic_DNA"/>
</dbReference>
<evidence type="ECO:0000313" key="1">
    <source>
        <dbReference type="EMBL" id="AXJ14202.1"/>
    </source>
</evidence>
<dbReference type="RefSeq" id="WP_115131093.1">
    <property type="nucleotide sequence ID" value="NZ_CP022601.1"/>
</dbReference>
<proteinExistence type="predicted"/>
<protein>
    <recommendedName>
        <fullName evidence="3">Modification methylase Sau96I</fullName>
    </recommendedName>
</protein>
<evidence type="ECO:0008006" key="3">
    <source>
        <dbReference type="Google" id="ProtNLM"/>
    </source>
</evidence>
<name>A0A345VNA0_9STRE</name>
<dbReference type="AlphaFoldDB" id="A0A345VNA0"/>
<gene>
    <name evidence="1" type="ORF">Sp14A_23200</name>
</gene>
<sequence length="172" mass="20738">MDQFVYQKLLESEPLGFIDPLTDLGEFDFVQMKFKEPVHQLINKYSGKPYNPNWQNKIEEMRALYIQYQKSIKLEDEAFRSRVRNQEYKEYIHKIVTTYLTLGFKFKELEKRLPLSYKQLIRGRKRSDYVQTVKPCFYLKSNLKKGNPYPKRVLPNSFALTNIEENCNDEFR</sequence>
<accession>A0A345VNA0</accession>
<evidence type="ECO:0000313" key="2">
    <source>
        <dbReference type="Proteomes" id="UP000255411"/>
    </source>
</evidence>
<reference evidence="1 2" key="1">
    <citation type="submission" date="2017-07" db="EMBL/GenBank/DDBJ databases">
        <title>Streptococcus pluranimalium as cause of bovine abortion.</title>
        <authorList>
            <person name="Rodriguez Campos S."/>
            <person name="Gobeli Brawand S."/>
            <person name="Brodard I."/>
            <person name="Rychener L."/>
            <person name="Perreten V."/>
        </authorList>
    </citation>
    <scope>NUCLEOTIDE SEQUENCE [LARGE SCALE GENOMIC DNA]</scope>
    <source>
        <strain evidence="1 2">14A0014</strain>
    </source>
</reference>
<dbReference type="Proteomes" id="UP000255411">
    <property type="component" value="Chromosome"/>
</dbReference>